<evidence type="ECO:0000313" key="18">
    <source>
        <dbReference type="EMBL" id="CEP22344.1"/>
    </source>
</evidence>
<feature type="region of interest" description="Disordered" evidence="15">
    <location>
        <begin position="182"/>
        <end position="206"/>
    </location>
</feature>
<gene>
    <name evidence="18" type="primary">SGS1</name>
    <name evidence="18" type="ORF">BN1211_2688</name>
    <name evidence="19" type="ORF">CYBJADRAFT_165930</name>
</gene>
<evidence type="ECO:0000313" key="21">
    <source>
        <dbReference type="Proteomes" id="UP000094389"/>
    </source>
</evidence>
<dbReference type="EC" id="5.6.2.4" evidence="13"/>
<protein>
    <recommendedName>
        <fullName evidence="13">DNA 3'-5' helicase</fullName>
        <ecNumber evidence="13">5.6.2.4</ecNumber>
    </recommendedName>
</protein>
<dbReference type="InterPro" id="IPR002464">
    <property type="entry name" value="DNA/RNA_helicase_DEAH_CS"/>
</dbReference>
<dbReference type="InterPro" id="IPR036388">
    <property type="entry name" value="WH-like_DNA-bd_sf"/>
</dbReference>
<dbReference type="GO" id="GO:0000729">
    <property type="term" value="P:DNA double-strand break processing"/>
    <property type="evidence" value="ECO:0007669"/>
    <property type="project" value="UniProtKB-ARBA"/>
</dbReference>
<proteinExistence type="inferred from homology"/>
<evidence type="ECO:0000256" key="7">
    <source>
        <dbReference type="ARBA" id="ARBA00022840"/>
    </source>
</evidence>
<dbReference type="GO" id="GO:0003677">
    <property type="term" value="F:DNA binding"/>
    <property type="evidence" value="ECO:0007669"/>
    <property type="project" value="UniProtKB-KW"/>
</dbReference>
<feature type="region of interest" description="Disordered" evidence="15">
    <location>
        <begin position="446"/>
        <end position="478"/>
    </location>
</feature>
<feature type="compositionally biased region" description="Pro residues" evidence="15">
    <location>
        <begin position="191"/>
        <end position="205"/>
    </location>
</feature>
<evidence type="ECO:0000256" key="8">
    <source>
        <dbReference type="ARBA" id="ARBA00023125"/>
    </source>
</evidence>
<dbReference type="SMART" id="SM00956">
    <property type="entry name" value="RQC"/>
    <property type="match status" value="1"/>
</dbReference>
<dbReference type="FunFam" id="1.10.10.10:FF:000495">
    <property type="entry name" value="RecQ family helicase MusN"/>
    <property type="match status" value="1"/>
</dbReference>
<dbReference type="OrthoDB" id="3980681at2759"/>
<dbReference type="EMBL" id="KV453926">
    <property type="protein sequence ID" value="ODV75172.1"/>
    <property type="molecule type" value="Genomic_DNA"/>
</dbReference>
<dbReference type="Gene3D" id="3.40.50.300">
    <property type="entry name" value="P-loop containing nucleotide triphosphate hydrolases"/>
    <property type="match status" value="2"/>
</dbReference>
<dbReference type="InterPro" id="IPR044876">
    <property type="entry name" value="HRDC_dom_sf"/>
</dbReference>
<reference evidence="20" key="2">
    <citation type="journal article" date="2015" name="J. Biotechnol.">
        <title>The structure of the Cyberlindnera jadinii genome and its relation to Candida utilis analyzed by the occurrence of single nucleotide polymorphisms.</title>
        <authorList>
            <person name="Rupp O."/>
            <person name="Brinkrolf K."/>
            <person name="Buerth C."/>
            <person name="Kunigo M."/>
            <person name="Schneider J."/>
            <person name="Jaenicke S."/>
            <person name="Goesmann A."/>
            <person name="Puehler A."/>
            <person name="Jaeger K.-E."/>
            <person name="Ernst J.F."/>
        </authorList>
    </citation>
    <scope>NUCLEOTIDE SEQUENCE [LARGE SCALE GENOMIC DNA]</scope>
    <source>
        <strain evidence="20">ATCC 18201 / CBS 1600 / BCRC 20928 / JCM 3617 / NBRC 0987 / NRRL Y-1542</strain>
    </source>
</reference>
<organism evidence="18 20">
    <name type="scientific">Cyberlindnera jadinii (strain ATCC 18201 / CBS 1600 / BCRC 20928 / JCM 3617 / NBRC 0987 / NRRL Y-1542)</name>
    <name type="common">Torula yeast</name>
    <name type="synonym">Candida utilis</name>
    <dbReference type="NCBI Taxonomy" id="983966"/>
    <lineage>
        <taxon>Eukaryota</taxon>
        <taxon>Fungi</taxon>
        <taxon>Dikarya</taxon>
        <taxon>Ascomycota</taxon>
        <taxon>Saccharomycotina</taxon>
        <taxon>Saccharomycetes</taxon>
        <taxon>Phaffomycetales</taxon>
        <taxon>Phaffomycetaceae</taxon>
        <taxon>Cyberlindnera</taxon>
    </lineage>
</organism>
<dbReference type="Pfam" id="PF16124">
    <property type="entry name" value="RecQ_Zn_bind"/>
    <property type="match status" value="1"/>
</dbReference>
<dbReference type="GO" id="GO:0005737">
    <property type="term" value="C:cytoplasm"/>
    <property type="evidence" value="ECO:0007669"/>
    <property type="project" value="TreeGrafter"/>
</dbReference>
<dbReference type="SMART" id="SM00490">
    <property type="entry name" value="HELICc"/>
    <property type="match status" value="1"/>
</dbReference>
<keyword evidence="4" id="KW-0227">DNA damage</keyword>
<dbReference type="EMBL" id="CDQK01000003">
    <property type="protein sequence ID" value="CEP22344.1"/>
    <property type="molecule type" value="Genomic_DNA"/>
</dbReference>
<feature type="compositionally biased region" description="Basic residues" evidence="15">
    <location>
        <begin position="1334"/>
        <end position="1346"/>
    </location>
</feature>
<evidence type="ECO:0000256" key="3">
    <source>
        <dbReference type="ARBA" id="ARBA00022741"/>
    </source>
</evidence>
<keyword evidence="5" id="KW-0378">Hydrolase</keyword>
<comment type="catalytic activity">
    <reaction evidence="12">
        <text>Couples ATP hydrolysis with the unwinding of duplex DNA by translocating in the 3'-5' direction.</text>
        <dbReference type="EC" id="5.6.2.4"/>
    </reaction>
</comment>
<evidence type="ECO:0000256" key="15">
    <source>
        <dbReference type="SAM" id="MobiDB-lite"/>
    </source>
</evidence>
<keyword evidence="21" id="KW-1185">Reference proteome</keyword>
<evidence type="ECO:0000256" key="13">
    <source>
        <dbReference type="ARBA" id="ARBA00034808"/>
    </source>
</evidence>
<dbReference type="FunFam" id="3.40.50.300:FF:000340">
    <property type="entry name" value="Bloom syndrome, RecQ helicase"/>
    <property type="match status" value="1"/>
</dbReference>
<dbReference type="Pfam" id="PF09382">
    <property type="entry name" value="RQC"/>
    <property type="match status" value="1"/>
</dbReference>
<dbReference type="SUPFAM" id="SSF52540">
    <property type="entry name" value="P-loop containing nucleoside triphosphate hydrolases"/>
    <property type="match status" value="2"/>
</dbReference>
<dbReference type="InterPro" id="IPR022758">
    <property type="entry name" value="Helicase_Sgs1"/>
</dbReference>
<dbReference type="Pfam" id="PF11408">
    <property type="entry name" value="Helicase_Sgs1"/>
    <property type="match status" value="1"/>
</dbReference>
<evidence type="ECO:0000256" key="5">
    <source>
        <dbReference type="ARBA" id="ARBA00022801"/>
    </source>
</evidence>
<feature type="region of interest" description="Disordered" evidence="15">
    <location>
        <begin position="362"/>
        <end position="432"/>
    </location>
</feature>
<accession>A0A1E4S708</accession>
<evidence type="ECO:0000313" key="19">
    <source>
        <dbReference type="EMBL" id="ODV75172.1"/>
    </source>
</evidence>
<feature type="region of interest" description="Disordered" evidence="15">
    <location>
        <begin position="1116"/>
        <end position="1143"/>
    </location>
</feature>
<dbReference type="PROSITE" id="PS51194">
    <property type="entry name" value="HELICASE_CTER"/>
    <property type="match status" value="1"/>
</dbReference>
<dbReference type="Gene3D" id="1.10.10.10">
    <property type="entry name" value="Winged helix-like DNA-binding domain superfamily/Winged helix DNA-binding domain"/>
    <property type="match status" value="1"/>
</dbReference>
<dbReference type="GO" id="GO:0016787">
    <property type="term" value="F:hydrolase activity"/>
    <property type="evidence" value="ECO:0007669"/>
    <property type="project" value="UniProtKB-KW"/>
</dbReference>
<dbReference type="PANTHER" id="PTHR13710:SF153">
    <property type="entry name" value="RECQ-LIKE DNA HELICASE BLM"/>
    <property type="match status" value="1"/>
</dbReference>
<dbReference type="GO" id="GO:0031573">
    <property type="term" value="P:mitotic intra-S DNA damage checkpoint signaling"/>
    <property type="evidence" value="ECO:0007669"/>
    <property type="project" value="UniProtKB-ARBA"/>
</dbReference>
<evidence type="ECO:0000256" key="12">
    <source>
        <dbReference type="ARBA" id="ARBA00034617"/>
    </source>
</evidence>
<dbReference type="GO" id="GO:0043138">
    <property type="term" value="F:3'-5' DNA helicase activity"/>
    <property type="evidence" value="ECO:0007669"/>
    <property type="project" value="UniProtKB-EC"/>
</dbReference>
<dbReference type="GO" id="GO:0005634">
    <property type="term" value="C:nucleus"/>
    <property type="evidence" value="ECO:0007669"/>
    <property type="project" value="UniProtKB-SubCell"/>
</dbReference>
<dbReference type="GO" id="GO:0009378">
    <property type="term" value="F:four-way junction helicase activity"/>
    <property type="evidence" value="ECO:0007669"/>
    <property type="project" value="TreeGrafter"/>
</dbReference>
<dbReference type="InterPro" id="IPR004589">
    <property type="entry name" value="DNA_helicase_ATP-dep_RecQ"/>
</dbReference>
<feature type="compositionally biased region" description="Acidic residues" evidence="15">
    <location>
        <begin position="403"/>
        <end position="414"/>
    </location>
</feature>
<keyword evidence="7" id="KW-0067">ATP-binding</keyword>
<dbReference type="InterPro" id="IPR018982">
    <property type="entry name" value="RQC_domain"/>
</dbReference>
<dbReference type="PROSITE" id="PS51192">
    <property type="entry name" value="HELICASE_ATP_BIND_1"/>
    <property type="match status" value="1"/>
</dbReference>
<dbReference type="InterPro" id="IPR027417">
    <property type="entry name" value="P-loop_NTPase"/>
</dbReference>
<evidence type="ECO:0000256" key="6">
    <source>
        <dbReference type="ARBA" id="ARBA00022806"/>
    </source>
</evidence>
<keyword evidence="8" id="KW-0238">DNA-binding</keyword>
<keyword evidence="10" id="KW-0413">Isomerase</keyword>
<keyword evidence="6 19" id="KW-0347">Helicase</keyword>
<dbReference type="Proteomes" id="UP000038830">
    <property type="component" value="Unassembled WGS sequence"/>
</dbReference>
<keyword evidence="11" id="KW-0539">Nucleus</keyword>
<evidence type="ECO:0000259" key="17">
    <source>
        <dbReference type="PROSITE" id="PS51194"/>
    </source>
</evidence>
<dbReference type="GO" id="GO:0005524">
    <property type="term" value="F:ATP binding"/>
    <property type="evidence" value="ECO:0007669"/>
    <property type="project" value="UniProtKB-KW"/>
</dbReference>
<dbReference type="CDD" id="cd17920">
    <property type="entry name" value="DEXHc_RecQ"/>
    <property type="match status" value="1"/>
</dbReference>
<dbReference type="Proteomes" id="UP000094389">
    <property type="component" value="Unassembled WGS sequence"/>
</dbReference>
<dbReference type="PANTHER" id="PTHR13710">
    <property type="entry name" value="DNA HELICASE RECQ FAMILY MEMBER"/>
    <property type="match status" value="1"/>
</dbReference>
<name>A0A0H5CCJ9_CYBJN</name>
<evidence type="ECO:0000256" key="2">
    <source>
        <dbReference type="ARBA" id="ARBA00005446"/>
    </source>
</evidence>
<reference evidence="18" key="1">
    <citation type="submission" date="2014-12" db="EMBL/GenBank/DDBJ databases">
        <authorList>
            <person name="Jaenicke S."/>
        </authorList>
    </citation>
    <scope>NUCLEOTIDE SEQUENCE [LARGE SCALE GENOMIC DNA]</scope>
    <source>
        <strain evidence="18">CBS1600</strain>
    </source>
</reference>
<dbReference type="GO" id="GO:0006312">
    <property type="term" value="P:mitotic recombination"/>
    <property type="evidence" value="ECO:0007669"/>
    <property type="project" value="UniProtKB-ARBA"/>
</dbReference>
<feature type="compositionally biased region" description="Polar residues" evidence="15">
    <location>
        <begin position="96"/>
        <end position="106"/>
    </location>
</feature>
<dbReference type="Gene3D" id="1.10.150.80">
    <property type="entry name" value="HRDC domain"/>
    <property type="match status" value="1"/>
</dbReference>
<evidence type="ECO:0000256" key="11">
    <source>
        <dbReference type="ARBA" id="ARBA00023242"/>
    </source>
</evidence>
<feature type="compositionally biased region" description="Acidic residues" evidence="15">
    <location>
        <begin position="420"/>
        <end position="432"/>
    </location>
</feature>
<dbReference type="NCBIfam" id="TIGR00614">
    <property type="entry name" value="recQ_fam"/>
    <property type="match status" value="1"/>
</dbReference>
<evidence type="ECO:0000256" key="9">
    <source>
        <dbReference type="ARBA" id="ARBA00023204"/>
    </source>
</evidence>
<keyword evidence="9" id="KW-0234">DNA repair</keyword>
<sequence>MRNNLKAQITWLNESKANVVSRSALLDITSKSNSEYNHVTSSRSNNSVPKATAATPHNTNSKLEQSSDLTSLVSSAIKPTRSSGLRVARKEHPLRSSASHVDSSPEPQFRAPSGPTVRHAAVIDLTFDESNLHAADKKKRSQTSVIAAPSKRQRTTPNSIESFANDFNDYTYNDDTNFHSSPIEGEIQPAPERPAPLNQPTPPFVPQRDCKDRLIALQRSYIQLCEQRISLLQQRIDIETSTALSEDDKKKKRIDLGERVLRVEAAQQRVKNDLNSVNSTVVQTPSPAVSPPQSNVVVAQVADTIMERTSQETPLTRPPVHNSEVTVQPLIQSSALSTETPGNIMDMDIPDEDLQIEDAEMADEEEEEDDQGVHTMDGLVTSDPEDEDEIRRELGDFVIYEDGKEDSEDEDFVDASENIEPLDDDDDNDENDEAFSVLKVSQSEVLNLRNSSDSEGEDIVPDSYKRVEEQSSSDLEEIQDFTAHESKLIRSDDEDDDIPEAYEIGDNFDDEREIIQSQEAIQINSDSDLDNMDIPPPKLPLVSRTQFDNVPSSPIMESQIESQLDDPEFDKLLEQGPLPGESYPWTNEVFAKLKQVFKLSSFRPNQLEAVNSTLSGKDTFVLMPTGGGKSLCYQLPAVVKSGTTSGTTIVVSPLISLMQDQVEHLWAKNIPAGLINSKSSSEERKTTFNLFVNGMLDLVYLSPEMISASKQAQSAISRLHKEGKLARIVIDEAHCVSSWGHDFRPDYKALSIFKDQYPDIPVIALTATANQQVRMDIVHNLKLKDPVFLKQSFNRTNLFYEVLPKDKNFMKDLETKIKTKFKDETGIIYCHSKNSCEHTSERLMNAGIKVAFYHAGMDPDDRLVIQRKWQSGEIKVICATIAFGMGIDKPDVRFVIHLTLPRTLEGYYQETGRAGRDGKYSWCTLYFSLRDAILLQNMIHRDSELDAAGKDKHSNKLRQVTQYCENRTDCRREQVLRYFNEEFDKRDCHNNCDNCKAGGTEMLHRDVTEYAKKFTSLVKQIQKNKVTLIYCQDIFRGSKANKIVQSGYDKLSEHGAGKNLDKVDLQRMAFHLISEKILEEFNVMNNAGFAASYIRVGPNANLLMSGRKKIVMSFADKAQQSTSDRASGRSYTDTDNNQMPSSTPKIISARTHLERTSSGLAPAPPPIPTMRTAPQSTRITLNMRQFETEQDKTRFVECYKQLSDKSHEIMSRLKFKLSSSVCTAVTLRDMASKLPQTESEYLQLAGVTTDDHKKMFKYFEPLLKKLKSEGADGSRSRYWNRQRQEDNMAIIDVLKASQKPSQDKSKPNGRKGKAGSKSGGKSNGSGFRRGSSQTKRKGGRSVRGPRTKQLSMPL</sequence>
<dbReference type="SMART" id="SM00487">
    <property type="entry name" value="DEXDc"/>
    <property type="match status" value="1"/>
</dbReference>
<evidence type="ECO:0000256" key="10">
    <source>
        <dbReference type="ARBA" id="ARBA00023235"/>
    </source>
</evidence>
<comment type="subcellular location">
    <subcellularLocation>
        <location evidence="1">Nucleus</location>
    </subcellularLocation>
</comment>
<dbReference type="CDD" id="cd18794">
    <property type="entry name" value="SF2_C_RecQ"/>
    <property type="match status" value="1"/>
</dbReference>
<dbReference type="STRING" id="983966.A0A0H5CCJ9"/>
<reference evidence="19 21" key="3">
    <citation type="journal article" date="2016" name="Proc. Natl. Acad. Sci. U.S.A.">
        <title>Comparative genomics of biotechnologically important yeasts.</title>
        <authorList>
            <person name="Riley R."/>
            <person name="Haridas S."/>
            <person name="Wolfe K.H."/>
            <person name="Lopes M.R."/>
            <person name="Hittinger C.T."/>
            <person name="Goeker M."/>
            <person name="Salamov A.A."/>
            <person name="Wisecaver J.H."/>
            <person name="Long T.M."/>
            <person name="Calvey C.H."/>
            <person name="Aerts A.L."/>
            <person name="Barry K.W."/>
            <person name="Choi C."/>
            <person name="Clum A."/>
            <person name="Coughlan A.Y."/>
            <person name="Deshpande S."/>
            <person name="Douglass A.P."/>
            <person name="Hanson S.J."/>
            <person name="Klenk H.-P."/>
            <person name="LaButti K.M."/>
            <person name="Lapidus A."/>
            <person name="Lindquist E.A."/>
            <person name="Lipzen A.M."/>
            <person name="Meier-Kolthoff J.P."/>
            <person name="Ohm R.A."/>
            <person name="Otillar R.P."/>
            <person name="Pangilinan J.L."/>
            <person name="Peng Y."/>
            <person name="Rokas A."/>
            <person name="Rosa C.A."/>
            <person name="Scheuner C."/>
            <person name="Sibirny A.A."/>
            <person name="Slot J.C."/>
            <person name="Stielow J.B."/>
            <person name="Sun H."/>
            <person name="Kurtzman C.P."/>
            <person name="Blackwell M."/>
            <person name="Grigoriev I.V."/>
            <person name="Jeffries T.W."/>
        </authorList>
    </citation>
    <scope>NUCLEOTIDE SEQUENCE [LARGE SCALE GENOMIC DNA]</scope>
    <source>
        <strain evidence="21">ATCC 18201 / CBS 1600 / BCRC 20928 / JCM 3617 / NBRC 0987 / NRRL Y-1542</strain>
        <strain evidence="19">NRRL Y-1542</strain>
    </source>
</reference>
<dbReference type="PROSITE" id="PS00690">
    <property type="entry name" value="DEAH_ATP_HELICASE"/>
    <property type="match status" value="1"/>
</dbReference>
<dbReference type="GO" id="GO:0000724">
    <property type="term" value="P:double-strand break repair via homologous recombination"/>
    <property type="evidence" value="ECO:0007669"/>
    <property type="project" value="TreeGrafter"/>
</dbReference>
<evidence type="ECO:0000256" key="1">
    <source>
        <dbReference type="ARBA" id="ARBA00004123"/>
    </source>
</evidence>
<dbReference type="RefSeq" id="XP_020072211.1">
    <property type="nucleotide sequence ID" value="XM_020214277.1"/>
</dbReference>
<evidence type="ECO:0000256" key="4">
    <source>
        <dbReference type="ARBA" id="ARBA00022763"/>
    </source>
</evidence>
<evidence type="ECO:0000313" key="20">
    <source>
        <dbReference type="Proteomes" id="UP000038830"/>
    </source>
</evidence>
<dbReference type="FunFam" id="3.40.50.300:FF:000296">
    <property type="entry name" value="ATP-dependent DNA helicase RecQ"/>
    <property type="match status" value="1"/>
</dbReference>
<dbReference type="GO" id="GO:0031422">
    <property type="term" value="C:RecQ family helicase-topoisomerase III complex"/>
    <property type="evidence" value="ECO:0007669"/>
    <property type="project" value="UniProtKB-ARBA"/>
</dbReference>
<evidence type="ECO:0000259" key="16">
    <source>
        <dbReference type="PROSITE" id="PS51192"/>
    </source>
</evidence>
<dbReference type="InterPro" id="IPR032284">
    <property type="entry name" value="RecQ_Zn-bd"/>
</dbReference>
<feature type="region of interest" description="Disordered" evidence="15">
    <location>
        <begin position="1295"/>
        <end position="1354"/>
    </location>
</feature>
<comment type="similarity">
    <text evidence="2">Belongs to the helicase family. RecQ subfamily.</text>
</comment>
<feature type="domain" description="Helicase C-terminal" evidence="17">
    <location>
        <begin position="805"/>
        <end position="958"/>
    </location>
</feature>
<feature type="compositionally biased region" description="Polar residues" evidence="15">
    <location>
        <begin position="1118"/>
        <end position="1143"/>
    </location>
</feature>
<dbReference type="GO" id="GO:0006260">
    <property type="term" value="P:DNA replication"/>
    <property type="evidence" value="ECO:0007669"/>
    <property type="project" value="InterPro"/>
</dbReference>
<accession>A0A0H5CCJ9</accession>
<feature type="domain" description="Helicase ATP-binding" evidence="16">
    <location>
        <begin position="610"/>
        <end position="787"/>
    </location>
</feature>
<feature type="region of interest" description="Disordered" evidence="15">
    <location>
        <begin position="34"/>
        <end position="115"/>
    </location>
</feature>
<dbReference type="InterPro" id="IPR001650">
    <property type="entry name" value="Helicase_C-like"/>
</dbReference>
<feature type="region of interest" description="Disordered" evidence="15">
    <location>
        <begin position="134"/>
        <end position="158"/>
    </location>
</feature>
<dbReference type="InterPro" id="IPR011545">
    <property type="entry name" value="DEAD/DEAH_box_helicase_dom"/>
</dbReference>
<dbReference type="GeneID" id="30988673"/>
<dbReference type="OMA" id="HESKLIR"/>
<evidence type="ECO:0000256" key="14">
    <source>
        <dbReference type="ARBA" id="ARBA00049360"/>
    </source>
</evidence>
<dbReference type="InterPro" id="IPR014001">
    <property type="entry name" value="Helicase_ATP-bd"/>
</dbReference>
<feature type="compositionally biased region" description="Polar residues" evidence="15">
    <location>
        <begin position="34"/>
        <end position="74"/>
    </location>
</feature>
<dbReference type="Pfam" id="PF00271">
    <property type="entry name" value="Helicase_C"/>
    <property type="match status" value="1"/>
</dbReference>
<comment type="catalytic activity">
    <reaction evidence="14">
        <text>ATP + H2O = ADP + phosphate + H(+)</text>
        <dbReference type="Rhea" id="RHEA:13065"/>
        <dbReference type="ChEBI" id="CHEBI:15377"/>
        <dbReference type="ChEBI" id="CHEBI:15378"/>
        <dbReference type="ChEBI" id="CHEBI:30616"/>
        <dbReference type="ChEBI" id="CHEBI:43474"/>
        <dbReference type="ChEBI" id="CHEBI:456216"/>
    </reaction>
</comment>
<dbReference type="Pfam" id="PF00270">
    <property type="entry name" value="DEAD"/>
    <property type="match status" value="1"/>
</dbReference>
<keyword evidence="3" id="KW-0547">Nucleotide-binding</keyword>